<organism evidence="2 3">
    <name type="scientific">Magnaporthiopsis poae (strain ATCC 64411 / 73-15)</name>
    <name type="common">Kentucky bluegrass fungus</name>
    <name type="synonym">Magnaporthe poae</name>
    <dbReference type="NCBI Taxonomy" id="644358"/>
    <lineage>
        <taxon>Eukaryota</taxon>
        <taxon>Fungi</taxon>
        <taxon>Dikarya</taxon>
        <taxon>Ascomycota</taxon>
        <taxon>Pezizomycotina</taxon>
        <taxon>Sordariomycetes</taxon>
        <taxon>Sordariomycetidae</taxon>
        <taxon>Magnaporthales</taxon>
        <taxon>Magnaporthaceae</taxon>
        <taxon>Magnaporthiopsis</taxon>
    </lineage>
</organism>
<reference evidence="2" key="5">
    <citation type="submission" date="2015-06" db="UniProtKB">
        <authorList>
            <consortium name="EnsemblFungi"/>
        </authorList>
    </citation>
    <scope>IDENTIFICATION</scope>
    <source>
        <strain evidence="2">ATCC 64411</strain>
    </source>
</reference>
<reference evidence="3" key="1">
    <citation type="submission" date="2010-05" db="EMBL/GenBank/DDBJ databases">
        <title>The genome sequence of Magnaporthe poae strain ATCC 64411.</title>
        <authorList>
            <person name="Ma L.-J."/>
            <person name="Dead R."/>
            <person name="Young S."/>
            <person name="Zeng Q."/>
            <person name="Koehrsen M."/>
            <person name="Alvarado L."/>
            <person name="Berlin A."/>
            <person name="Chapman S.B."/>
            <person name="Chen Z."/>
            <person name="Freedman E."/>
            <person name="Gellesch M."/>
            <person name="Goldberg J."/>
            <person name="Griggs A."/>
            <person name="Gujja S."/>
            <person name="Heilman E.R."/>
            <person name="Heiman D."/>
            <person name="Hepburn T."/>
            <person name="Howarth C."/>
            <person name="Jen D."/>
            <person name="Larson L."/>
            <person name="Mehta T."/>
            <person name="Neiman D."/>
            <person name="Pearson M."/>
            <person name="Roberts A."/>
            <person name="Saif S."/>
            <person name="Shea T."/>
            <person name="Shenoy N."/>
            <person name="Sisk P."/>
            <person name="Stolte C."/>
            <person name="Sykes S."/>
            <person name="Walk T."/>
            <person name="White J."/>
            <person name="Yandava C."/>
            <person name="Haas B."/>
            <person name="Nusbaum C."/>
            <person name="Birren B."/>
        </authorList>
    </citation>
    <scope>NUCLEOTIDE SEQUENCE [LARGE SCALE GENOMIC DNA]</scope>
    <source>
        <strain evidence="3">ATCC 64411 / 73-15</strain>
    </source>
</reference>
<dbReference type="VEuPathDB" id="FungiDB:MAPG_07127"/>
<evidence type="ECO:0000313" key="3">
    <source>
        <dbReference type="Proteomes" id="UP000011715"/>
    </source>
</evidence>
<protein>
    <submittedName>
        <fullName evidence="1 2">Uncharacterized protein</fullName>
    </submittedName>
</protein>
<dbReference type="EMBL" id="ADBL01001724">
    <property type="status" value="NOT_ANNOTATED_CDS"/>
    <property type="molecule type" value="Genomic_DNA"/>
</dbReference>
<dbReference type="EMBL" id="GL876971">
    <property type="protein sequence ID" value="KLU88140.1"/>
    <property type="molecule type" value="Genomic_DNA"/>
</dbReference>
<name>A0A0C4E3V2_MAGP6</name>
<gene>
    <name evidence="1" type="ORF">MAPG_07127</name>
</gene>
<dbReference type="EnsemblFungi" id="MAPG_07127T0">
    <property type="protein sequence ID" value="MAPG_07127T0"/>
    <property type="gene ID" value="MAPG_07127"/>
</dbReference>
<evidence type="ECO:0000313" key="2">
    <source>
        <dbReference type="EnsemblFungi" id="MAPG_07127T0"/>
    </source>
</evidence>
<evidence type="ECO:0000313" key="1">
    <source>
        <dbReference type="EMBL" id="KLU88140.1"/>
    </source>
</evidence>
<reference evidence="1" key="3">
    <citation type="submission" date="2011-03" db="EMBL/GenBank/DDBJ databases">
        <title>Annotation of Magnaporthe poae ATCC 64411.</title>
        <authorList>
            <person name="Ma L.-J."/>
            <person name="Dead R."/>
            <person name="Young S.K."/>
            <person name="Zeng Q."/>
            <person name="Gargeya S."/>
            <person name="Fitzgerald M."/>
            <person name="Haas B."/>
            <person name="Abouelleil A."/>
            <person name="Alvarado L."/>
            <person name="Arachchi H.M."/>
            <person name="Berlin A."/>
            <person name="Brown A."/>
            <person name="Chapman S.B."/>
            <person name="Chen Z."/>
            <person name="Dunbar C."/>
            <person name="Freedman E."/>
            <person name="Gearin G."/>
            <person name="Gellesch M."/>
            <person name="Goldberg J."/>
            <person name="Griggs A."/>
            <person name="Gujja S."/>
            <person name="Heiman D."/>
            <person name="Howarth C."/>
            <person name="Larson L."/>
            <person name="Lui A."/>
            <person name="MacDonald P.J.P."/>
            <person name="Mehta T."/>
            <person name="Montmayeur A."/>
            <person name="Murphy C."/>
            <person name="Neiman D."/>
            <person name="Pearson M."/>
            <person name="Priest M."/>
            <person name="Roberts A."/>
            <person name="Saif S."/>
            <person name="Shea T."/>
            <person name="Shenoy N."/>
            <person name="Sisk P."/>
            <person name="Stolte C."/>
            <person name="Sykes S."/>
            <person name="Yandava C."/>
            <person name="Wortman J."/>
            <person name="Nusbaum C."/>
            <person name="Birren B."/>
        </authorList>
    </citation>
    <scope>NUCLEOTIDE SEQUENCE</scope>
    <source>
        <strain evidence="1">ATCC 64411</strain>
    </source>
</reference>
<accession>A0A0C4E3V2</accession>
<sequence>MLPFRLTFGQSAQDTRHLRPAWKNGESSPPGFTFTTPTRHIDNNLPACWDGSPAHRSTAWQCSLPKE</sequence>
<dbReference type="AlphaFoldDB" id="A0A0C4E3V2"/>
<keyword evidence="3" id="KW-1185">Reference proteome</keyword>
<dbReference type="Proteomes" id="UP000011715">
    <property type="component" value="Unassembled WGS sequence"/>
</dbReference>
<proteinExistence type="predicted"/>
<reference evidence="1" key="2">
    <citation type="submission" date="2010-05" db="EMBL/GenBank/DDBJ databases">
        <title>The Genome Sequence of Magnaporthe poae strain ATCC 64411.</title>
        <authorList>
            <consortium name="The Broad Institute Genome Sequencing Platform"/>
            <consortium name="Broad Institute Genome Sequencing Center for Infectious Disease"/>
            <person name="Ma L.-J."/>
            <person name="Dead R."/>
            <person name="Young S."/>
            <person name="Zeng Q."/>
            <person name="Koehrsen M."/>
            <person name="Alvarado L."/>
            <person name="Berlin A."/>
            <person name="Chapman S.B."/>
            <person name="Chen Z."/>
            <person name="Freedman E."/>
            <person name="Gellesch M."/>
            <person name="Goldberg J."/>
            <person name="Griggs A."/>
            <person name="Gujja S."/>
            <person name="Heilman E.R."/>
            <person name="Heiman D."/>
            <person name="Hepburn T."/>
            <person name="Howarth C."/>
            <person name="Jen D."/>
            <person name="Larson L."/>
            <person name="Mehta T."/>
            <person name="Neiman D."/>
            <person name="Pearson M."/>
            <person name="Roberts A."/>
            <person name="Saif S."/>
            <person name="Shea T."/>
            <person name="Shenoy N."/>
            <person name="Sisk P."/>
            <person name="Stolte C."/>
            <person name="Sykes S."/>
            <person name="Walk T."/>
            <person name="White J."/>
            <person name="Yandava C."/>
            <person name="Haas B."/>
            <person name="Nusbaum C."/>
            <person name="Birren B."/>
        </authorList>
    </citation>
    <scope>NUCLEOTIDE SEQUENCE</scope>
    <source>
        <strain evidence="1">ATCC 64411</strain>
    </source>
</reference>
<reference evidence="2" key="4">
    <citation type="journal article" date="2015" name="G3 (Bethesda)">
        <title>Genome sequences of three phytopathogenic species of the Magnaporthaceae family of fungi.</title>
        <authorList>
            <person name="Okagaki L.H."/>
            <person name="Nunes C.C."/>
            <person name="Sailsbery J."/>
            <person name="Clay B."/>
            <person name="Brown D."/>
            <person name="John T."/>
            <person name="Oh Y."/>
            <person name="Young N."/>
            <person name="Fitzgerald M."/>
            <person name="Haas B.J."/>
            <person name="Zeng Q."/>
            <person name="Young S."/>
            <person name="Adiconis X."/>
            <person name="Fan L."/>
            <person name="Levin J.Z."/>
            <person name="Mitchell T.K."/>
            <person name="Okubara P.A."/>
            <person name="Farman M.L."/>
            <person name="Kohn L.M."/>
            <person name="Birren B."/>
            <person name="Ma L.-J."/>
            <person name="Dean R.A."/>
        </authorList>
    </citation>
    <scope>NUCLEOTIDE SEQUENCE</scope>
    <source>
        <strain evidence="2">ATCC 64411 / 73-15</strain>
    </source>
</reference>